<feature type="domain" description="Alpha-L-arabinofuranosidase B arabinose-binding" evidence="8">
    <location>
        <begin position="38"/>
        <end position="170"/>
    </location>
</feature>
<comment type="similarity">
    <text evidence="1 6">Belongs to the glycosyl hydrolase 43 family.</text>
</comment>
<evidence type="ECO:0000256" key="3">
    <source>
        <dbReference type="ARBA" id="ARBA00022801"/>
    </source>
</evidence>
<dbReference type="Gene3D" id="2.115.10.20">
    <property type="entry name" value="Glycosyl hydrolase domain, family 43"/>
    <property type="match status" value="1"/>
</dbReference>
<evidence type="ECO:0000256" key="1">
    <source>
        <dbReference type="ARBA" id="ARBA00009865"/>
    </source>
</evidence>
<evidence type="ECO:0000256" key="4">
    <source>
        <dbReference type="ARBA" id="ARBA00023277"/>
    </source>
</evidence>
<dbReference type="Pfam" id="PF04616">
    <property type="entry name" value="Glyco_hydro_43"/>
    <property type="match status" value="1"/>
</dbReference>
<dbReference type="Gene3D" id="2.80.10.50">
    <property type="match status" value="1"/>
</dbReference>
<dbReference type="InterPro" id="IPR006710">
    <property type="entry name" value="Glyco_hydro_43"/>
</dbReference>
<keyword evidence="3 6" id="KW-0378">Hydrolase</keyword>
<evidence type="ECO:0000256" key="6">
    <source>
        <dbReference type="RuleBase" id="RU361187"/>
    </source>
</evidence>
<organism evidence="9 10">
    <name type="scientific">Streptosporangium longisporum</name>
    <dbReference type="NCBI Taxonomy" id="46187"/>
    <lineage>
        <taxon>Bacteria</taxon>
        <taxon>Bacillati</taxon>
        <taxon>Actinomycetota</taxon>
        <taxon>Actinomycetes</taxon>
        <taxon>Streptosporangiales</taxon>
        <taxon>Streptosporangiaceae</taxon>
        <taxon>Streptosporangium</taxon>
    </lineage>
</organism>
<dbReference type="CDD" id="cd23399">
    <property type="entry name" value="beta-trefoil_ABD_ABFB"/>
    <property type="match status" value="1"/>
</dbReference>
<dbReference type="InterPro" id="IPR052176">
    <property type="entry name" value="Glycosyl_Hydrlase_43_Enz"/>
</dbReference>
<evidence type="ECO:0000256" key="2">
    <source>
        <dbReference type="ARBA" id="ARBA00022651"/>
    </source>
</evidence>
<dbReference type="PANTHER" id="PTHR43772:SF2">
    <property type="entry name" value="PUTATIVE (AFU_ORTHOLOGUE AFUA_2G04480)-RELATED"/>
    <property type="match status" value="1"/>
</dbReference>
<keyword evidence="4" id="KW-0119">Carbohydrate metabolism</keyword>
<dbReference type="Proteomes" id="UP001499930">
    <property type="component" value="Unassembled WGS sequence"/>
</dbReference>
<keyword evidence="2" id="KW-0858">Xylan degradation</keyword>
<accession>A0ABP6LHU3</accession>
<feature type="signal peptide" evidence="7">
    <location>
        <begin position="1"/>
        <end position="29"/>
    </location>
</feature>
<reference evidence="10" key="1">
    <citation type="journal article" date="2019" name="Int. J. Syst. Evol. Microbiol.">
        <title>The Global Catalogue of Microorganisms (GCM) 10K type strain sequencing project: providing services to taxonomists for standard genome sequencing and annotation.</title>
        <authorList>
            <consortium name="The Broad Institute Genomics Platform"/>
            <consortium name="The Broad Institute Genome Sequencing Center for Infectious Disease"/>
            <person name="Wu L."/>
            <person name="Ma J."/>
        </authorList>
    </citation>
    <scope>NUCLEOTIDE SEQUENCE [LARGE SCALE GENOMIC DNA]</scope>
    <source>
        <strain evidence="10">JCM 3106</strain>
    </source>
</reference>
<dbReference type="InterPro" id="IPR023296">
    <property type="entry name" value="Glyco_hydro_beta-prop_sf"/>
</dbReference>
<evidence type="ECO:0000313" key="10">
    <source>
        <dbReference type="Proteomes" id="UP001499930"/>
    </source>
</evidence>
<dbReference type="InterPro" id="IPR007934">
    <property type="entry name" value="AbfB_ABD"/>
</dbReference>
<proteinExistence type="inferred from homology"/>
<keyword evidence="2" id="KW-0624">Polysaccharide degradation</keyword>
<evidence type="ECO:0000313" key="9">
    <source>
        <dbReference type="EMBL" id="GAA3041927.1"/>
    </source>
</evidence>
<dbReference type="SUPFAM" id="SSF75005">
    <property type="entry name" value="Arabinanase/levansucrase/invertase"/>
    <property type="match status" value="1"/>
</dbReference>
<keyword evidence="10" id="KW-1185">Reference proteome</keyword>
<evidence type="ECO:0000256" key="7">
    <source>
        <dbReference type="SAM" id="SignalP"/>
    </source>
</evidence>
<comment type="caution">
    <text evidence="9">The sequence shown here is derived from an EMBL/GenBank/DDBJ whole genome shotgun (WGS) entry which is preliminary data.</text>
</comment>
<name>A0ABP6LHU3_9ACTN</name>
<dbReference type="Pfam" id="PF05270">
    <property type="entry name" value="AbfB"/>
    <property type="match status" value="1"/>
</dbReference>
<evidence type="ECO:0000256" key="5">
    <source>
        <dbReference type="ARBA" id="ARBA00023295"/>
    </source>
</evidence>
<gene>
    <name evidence="9" type="ORF">GCM10017559_83490</name>
</gene>
<keyword evidence="5 6" id="KW-0326">Glycosidase</keyword>
<dbReference type="PANTHER" id="PTHR43772">
    <property type="entry name" value="ENDO-1,4-BETA-XYLANASE"/>
    <property type="match status" value="1"/>
</dbReference>
<dbReference type="InterPro" id="IPR036195">
    <property type="entry name" value="AbfB_ABD_sf"/>
</dbReference>
<protein>
    <recommendedName>
        <fullName evidence="8">Alpha-L-arabinofuranosidase B arabinose-binding domain-containing protein</fullName>
    </recommendedName>
</protein>
<dbReference type="EMBL" id="BAAAWD010000032">
    <property type="protein sequence ID" value="GAA3041927.1"/>
    <property type="molecule type" value="Genomic_DNA"/>
</dbReference>
<dbReference type="RefSeq" id="WP_344908109.1">
    <property type="nucleotide sequence ID" value="NZ_BAAAWD010000032.1"/>
</dbReference>
<sequence length="466" mass="50095">MTIGRRAAGTAALVLASSVLVTTAAPASAATLPTGARSLEAVNYSGHYVRHTGGLGRLDPVTSTSPAQTRLDATFTVVNGLASPSCHSFQTRDGLFLRHHDWRLRVDANTGDATFRADATFCAVDGSVAGSVSLTSYNYPNRRIRHRDFGLWLDTQQDTAAFRADSSFRIAAPWAPRTNRNPVIPGLFADPHVISAGGRYHLYATTDGYAGWGGTYHKAFSSADLVNWTDHGVVLDHGPDVSWADDSAWAPAVAAANGRYYMYFSGGAASGNTAKQLGVAVSDSPTGPFRDALGRPLIAAGRYSGQAIDPMVFTDDDGRSYLYWGQGAARVVPLNGDMTSFDPAQVRVITPAGYNEAPFVFKRNGTYYLMWSENDTRSEDYRVAYATGTSPLGPWTKRGVVLQKRLEAGIKGTGHHSVVRAPGTDTWHIVYHRFAVPAGNGTNREVAVDRMEFAADGTIRPVTPTL</sequence>
<keyword evidence="7" id="KW-0732">Signal</keyword>
<dbReference type="CDD" id="cd09004">
    <property type="entry name" value="GH43_bXyl-like"/>
    <property type="match status" value="1"/>
</dbReference>
<dbReference type="SUPFAM" id="SSF110221">
    <property type="entry name" value="AbfB domain"/>
    <property type="match status" value="1"/>
</dbReference>
<feature type="chain" id="PRO_5045558574" description="Alpha-L-arabinofuranosidase B arabinose-binding domain-containing protein" evidence="7">
    <location>
        <begin position="30"/>
        <end position="466"/>
    </location>
</feature>
<evidence type="ECO:0000259" key="8">
    <source>
        <dbReference type="Pfam" id="PF05270"/>
    </source>
</evidence>